<dbReference type="Proteomes" id="UP001596263">
    <property type="component" value="Unassembled WGS sequence"/>
</dbReference>
<dbReference type="SUPFAM" id="SSF55729">
    <property type="entry name" value="Acyl-CoA N-acyltransferases (Nat)"/>
    <property type="match status" value="1"/>
</dbReference>
<name>A0ABW0CPB2_STRCD</name>
<feature type="region of interest" description="Disordered" evidence="1">
    <location>
        <begin position="357"/>
        <end position="378"/>
    </location>
</feature>
<protein>
    <submittedName>
        <fullName evidence="3">GNAT family N-acetyltransferase</fullName>
    </submittedName>
</protein>
<dbReference type="Pfam" id="PF13480">
    <property type="entry name" value="Acetyltransf_6"/>
    <property type="match status" value="1"/>
</dbReference>
<evidence type="ECO:0000313" key="4">
    <source>
        <dbReference type="Proteomes" id="UP001596263"/>
    </source>
</evidence>
<reference evidence="4" key="1">
    <citation type="journal article" date="2019" name="Int. J. Syst. Evol. Microbiol.">
        <title>The Global Catalogue of Microorganisms (GCM) 10K type strain sequencing project: providing services to taxonomists for standard genome sequencing and annotation.</title>
        <authorList>
            <consortium name="The Broad Institute Genomics Platform"/>
            <consortium name="The Broad Institute Genome Sequencing Center for Infectious Disease"/>
            <person name="Wu L."/>
            <person name="Ma J."/>
        </authorList>
    </citation>
    <scope>NUCLEOTIDE SEQUENCE [LARGE SCALE GENOMIC DNA]</scope>
    <source>
        <strain evidence="4">KCTC 42586</strain>
    </source>
</reference>
<keyword evidence="4" id="KW-1185">Reference proteome</keyword>
<dbReference type="InterPro" id="IPR016181">
    <property type="entry name" value="Acyl_CoA_acyltransferase"/>
</dbReference>
<feature type="domain" description="BioF2-like acetyltransferase" evidence="2">
    <location>
        <begin position="175"/>
        <end position="319"/>
    </location>
</feature>
<evidence type="ECO:0000259" key="2">
    <source>
        <dbReference type="Pfam" id="PF13480"/>
    </source>
</evidence>
<sequence>MTAPGPALSVEVCTEERAFAELAGQWARLYRACPSATPFQSHAWLHSWWLSYGVPGRLRLVLVRRGDELVAAAPMMRVHHPLPALVPIGGTITDLCDVLIDDAVAAPAAGALADALGELARTALIDFREVRPGGAMERVYLCWRGPRRRVRDSVCLELPALPMAELVGRLPTPRARRIRSKINLLGRIGVEWRFVEHEETGAALNRLLELHGLQWAGRQVSAEHLRPRFQEHLVRAAASLTRTGEAAVTEFRLDGSVVAVNTMLLSGALAGMYLYGFDPQLRGRRVDVATMLLRACADHAAADGRRALSLLRGDEPYKHRWCPETVFNQRFLLARRRTLPLLAAAAAEDAARRRAKKVLRRDSADAVTDGAAPAEDTR</sequence>
<dbReference type="RefSeq" id="WP_380857566.1">
    <property type="nucleotide sequence ID" value="NZ_JBHSKM010000019.1"/>
</dbReference>
<comment type="caution">
    <text evidence="3">The sequence shown here is derived from an EMBL/GenBank/DDBJ whole genome shotgun (WGS) entry which is preliminary data.</text>
</comment>
<gene>
    <name evidence="3" type="ORF">ACFPQ9_25440</name>
</gene>
<dbReference type="InterPro" id="IPR038740">
    <property type="entry name" value="BioF2-like_GNAT_dom"/>
</dbReference>
<evidence type="ECO:0000313" key="3">
    <source>
        <dbReference type="EMBL" id="MFC5217188.1"/>
    </source>
</evidence>
<evidence type="ECO:0000256" key="1">
    <source>
        <dbReference type="SAM" id="MobiDB-lite"/>
    </source>
</evidence>
<proteinExistence type="predicted"/>
<dbReference type="EMBL" id="JBHSKM010000019">
    <property type="protein sequence ID" value="MFC5217188.1"/>
    <property type="molecule type" value="Genomic_DNA"/>
</dbReference>
<organism evidence="3 4">
    <name type="scientific">Streptomyces coerulescens</name>
    <dbReference type="NCBI Taxonomy" id="29304"/>
    <lineage>
        <taxon>Bacteria</taxon>
        <taxon>Bacillati</taxon>
        <taxon>Actinomycetota</taxon>
        <taxon>Actinomycetes</taxon>
        <taxon>Kitasatosporales</taxon>
        <taxon>Streptomycetaceae</taxon>
        <taxon>Streptomyces</taxon>
    </lineage>
</organism>
<accession>A0ABW0CPB2</accession>